<evidence type="ECO:0000313" key="3">
    <source>
        <dbReference type="EMBL" id="RYR68094.1"/>
    </source>
</evidence>
<reference evidence="3 4" key="1">
    <citation type="submission" date="2019-01" db="EMBL/GenBank/DDBJ databases">
        <title>Sequencing of cultivated peanut Arachis hypogaea provides insights into genome evolution and oil improvement.</title>
        <authorList>
            <person name="Chen X."/>
        </authorList>
    </citation>
    <scope>NUCLEOTIDE SEQUENCE [LARGE SCALE GENOMIC DNA]</scope>
    <source>
        <strain evidence="4">cv. Fuhuasheng</strain>
        <tissue evidence="3">Leaves</tissue>
    </source>
</reference>
<dbReference type="PROSITE" id="PS00417">
    <property type="entry name" value="SYNAPTOBREVIN"/>
    <property type="match status" value="1"/>
</dbReference>
<name>A0A445DY37_ARAHY</name>
<dbReference type="GO" id="GO:0005794">
    <property type="term" value="C:Golgi apparatus"/>
    <property type="evidence" value="ECO:0007669"/>
    <property type="project" value="TreeGrafter"/>
</dbReference>
<dbReference type="EMBL" id="SDMP01000003">
    <property type="protein sequence ID" value="RYR68094.1"/>
    <property type="molecule type" value="Genomic_DNA"/>
</dbReference>
<keyword evidence="4" id="KW-1185">Reference proteome</keyword>
<dbReference type="PANTHER" id="PTHR45806">
    <property type="entry name" value="SYNAPTOBREVIN HOMOLOG YKT6"/>
    <property type="match status" value="1"/>
</dbReference>
<dbReference type="GO" id="GO:0005484">
    <property type="term" value="F:SNAP receptor activity"/>
    <property type="evidence" value="ECO:0007669"/>
    <property type="project" value="TreeGrafter"/>
</dbReference>
<comment type="caution">
    <text evidence="3">The sequence shown here is derived from an EMBL/GenBank/DDBJ whole genome shotgun (WGS) entry which is preliminary data.</text>
</comment>
<dbReference type="SUPFAM" id="SSF58038">
    <property type="entry name" value="SNARE fusion complex"/>
    <property type="match status" value="1"/>
</dbReference>
<dbReference type="GO" id="GO:0006888">
    <property type="term" value="P:endoplasmic reticulum to Golgi vesicle-mediated transport"/>
    <property type="evidence" value="ECO:0007669"/>
    <property type="project" value="TreeGrafter"/>
</dbReference>
<keyword evidence="1" id="KW-0175">Coiled coil</keyword>
<protein>
    <recommendedName>
        <fullName evidence="2">V-SNARE coiled-coil homology domain-containing protein</fullName>
    </recommendedName>
</protein>
<accession>A0A445DY37</accession>
<dbReference type="InterPro" id="IPR042855">
    <property type="entry name" value="V_SNARE_CC"/>
</dbReference>
<evidence type="ECO:0000313" key="4">
    <source>
        <dbReference type="Proteomes" id="UP000289738"/>
    </source>
</evidence>
<dbReference type="Gene3D" id="1.20.5.110">
    <property type="match status" value="1"/>
</dbReference>
<dbReference type="AlphaFoldDB" id="A0A445DY37"/>
<evidence type="ECO:0000256" key="1">
    <source>
        <dbReference type="PROSITE-ProRule" id="PRU00290"/>
    </source>
</evidence>
<dbReference type="PROSITE" id="PS50892">
    <property type="entry name" value="V_SNARE"/>
    <property type="match status" value="1"/>
</dbReference>
<dbReference type="Proteomes" id="UP000289738">
    <property type="component" value="Chromosome A03"/>
</dbReference>
<dbReference type="InterPro" id="IPR001388">
    <property type="entry name" value="Synaptobrevin-like"/>
</dbReference>
<evidence type="ECO:0000259" key="2">
    <source>
        <dbReference type="PROSITE" id="PS50892"/>
    </source>
</evidence>
<proteinExistence type="predicted"/>
<gene>
    <name evidence="3" type="ORF">Ahy_A03g014561</name>
</gene>
<feature type="domain" description="V-SNARE coiled-coil homology" evidence="2">
    <location>
        <begin position="79"/>
        <end position="142"/>
    </location>
</feature>
<dbReference type="GO" id="GO:0016020">
    <property type="term" value="C:membrane"/>
    <property type="evidence" value="ECO:0007669"/>
    <property type="project" value="InterPro"/>
</dbReference>
<sequence>MFAKSKQTLVLNMLARGGGLWLSCSKELPHHWLQKIICNGKAGDMPNGRRKSSFFFGKWKFVRTLDAPLLKLDPAEADKLLKIQRELDETKIILHKTIDSVLARGERLDSLVEKSSDLSAASQSELFEYIFSCVFERKQDELFGLICYADTRTMMLVFETDVLQTGEENQSVLYHIINFEDHQFPVNSPESCSDVEAVG</sequence>
<dbReference type="Pfam" id="PF00957">
    <property type="entry name" value="Synaptobrevin"/>
    <property type="match status" value="1"/>
</dbReference>
<dbReference type="PANTHER" id="PTHR45806:SF1">
    <property type="entry name" value="SYNAPTOBREVIN HOMOLOG YKT6"/>
    <property type="match status" value="1"/>
</dbReference>
<organism evidence="3 4">
    <name type="scientific">Arachis hypogaea</name>
    <name type="common">Peanut</name>
    <dbReference type="NCBI Taxonomy" id="3818"/>
    <lineage>
        <taxon>Eukaryota</taxon>
        <taxon>Viridiplantae</taxon>
        <taxon>Streptophyta</taxon>
        <taxon>Embryophyta</taxon>
        <taxon>Tracheophyta</taxon>
        <taxon>Spermatophyta</taxon>
        <taxon>Magnoliopsida</taxon>
        <taxon>eudicotyledons</taxon>
        <taxon>Gunneridae</taxon>
        <taxon>Pentapetalae</taxon>
        <taxon>rosids</taxon>
        <taxon>fabids</taxon>
        <taxon>Fabales</taxon>
        <taxon>Fabaceae</taxon>
        <taxon>Papilionoideae</taxon>
        <taxon>50 kb inversion clade</taxon>
        <taxon>dalbergioids sensu lato</taxon>
        <taxon>Dalbergieae</taxon>
        <taxon>Pterocarpus clade</taxon>
        <taxon>Arachis</taxon>
    </lineage>
</organism>